<evidence type="ECO:0000256" key="5">
    <source>
        <dbReference type="ARBA" id="ARBA00023002"/>
    </source>
</evidence>
<accession>A0A0W0TNZ7</accession>
<dbReference type="Pfam" id="PF18317">
    <property type="entry name" value="SDH_C"/>
    <property type="match status" value="1"/>
</dbReference>
<organism evidence="12 14">
    <name type="scientific">Legionella feeleii</name>
    <dbReference type="NCBI Taxonomy" id="453"/>
    <lineage>
        <taxon>Bacteria</taxon>
        <taxon>Pseudomonadati</taxon>
        <taxon>Pseudomonadota</taxon>
        <taxon>Gammaproteobacteria</taxon>
        <taxon>Legionellales</taxon>
        <taxon>Legionellaceae</taxon>
        <taxon>Legionella</taxon>
    </lineage>
</organism>
<dbReference type="GO" id="GO:0009423">
    <property type="term" value="P:chorismate biosynthetic process"/>
    <property type="evidence" value="ECO:0007669"/>
    <property type="project" value="UniProtKB-UniRule"/>
</dbReference>
<feature type="binding site" evidence="8">
    <location>
        <position position="87"/>
    </location>
    <ligand>
        <name>shikimate</name>
        <dbReference type="ChEBI" id="CHEBI:36208"/>
    </ligand>
</feature>
<evidence type="ECO:0000259" key="10">
    <source>
        <dbReference type="Pfam" id="PF08501"/>
    </source>
</evidence>
<dbReference type="Proteomes" id="UP000251942">
    <property type="component" value="Unassembled WGS sequence"/>
</dbReference>
<dbReference type="Pfam" id="PF01488">
    <property type="entry name" value="Shikimate_DH"/>
    <property type="match status" value="1"/>
</dbReference>
<evidence type="ECO:0000256" key="6">
    <source>
        <dbReference type="ARBA" id="ARBA00023141"/>
    </source>
</evidence>
<keyword evidence="5 8" id="KW-0560">Oxidoreductase</keyword>
<protein>
    <recommendedName>
        <fullName evidence="2 8">Shikimate dehydrogenase (NADP(+))</fullName>
        <shortName evidence="8">SDH</shortName>
        <ecNumber evidence="2 8">1.1.1.25</ecNumber>
    </recommendedName>
</protein>
<dbReference type="GO" id="GO:0008652">
    <property type="term" value="P:amino acid biosynthetic process"/>
    <property type="evidence" value="ECO:0007669"/>
    <property type="project" value="UniProtKB-KW"/>
</dbReference>
<dbReference type="GO" id="GO:0005829">
    <property type="term" value="C:cytosol"/>
    <property type="evidence" value="ECO:0007669"/>
    <property type="project" value="TreeGrafter"/>
</dbReference>
<dbReference type="GO" id="GO:0009073">
    <property type="term" value="P:aromatic amino acid family biosynthetic process"/>
    <property type="evidence" value="ECO:0007669"/>
    <property type="project" value="UniProtKB-KW"/>
</dbReference>
<gene>
    <name evidence="8 12" type="primary">aroE</name>
    <name evidence="12" type="ORF">Lfee_1877</name>
    <name evidence="13" type="ORF">NCTC12022_02315</name>
</gene>
<dbReference type="RefSeq" id="WP_058446109.1">
    <property type="nucleotide sequence ID" value="NZ_CAAAHT010000007.1"/>
</dbReference>
<dbReference type="InterPro" id="IPR046346">
    <property type="entry name" value="Aminoacid_DH-like_N_sf"/>
</dbReference>
<proteinExistence type="inferred from homology"/>
<evidence type="ECO:0000256" key="8">
    <source>
        <dbReference type="HAMAP-Rule" id="MF_00222"/>
    </source>
</evidence>
<dbReference type="PANTHER" id="PTHR21089:SF1">
    <property type="entry name" value="BIFUNCTIONAL 3-DEHYDROQUINATE DEHYDRATASE_SHIKIMATE DEHYDROGENASE, CHLOROPLASTIC"/>
    <property type="match status" value="1"/>
</dbReference>
<dbReference type="InterPro" id="IPR006151">
    <property type="entry name" value="Shikm_DH/Glu-tRNA_Rdtase"/>
</dbReference>
<comment type="caution">
    <text evidence="8">Lacks conserved residue(s) required for the propagation of feature annotation.</text>
</comment>
<dbReference type="Proteomes" id="UP000054698">
    <property type="component" value="Unassembled WGS sequence"/>
</dbReference>
<comment type="subunit">
    <text evidence="8">Homodimer.</text>
</comment>
<evidence type="ECO:0000256" key="2">
    <source>
        <dbReference type="ARBA" id="ARBA00012962"/>
    </source>
</evidence>
<dbReference type="Pfam" id="PF08501">
    <property type="entry name" value="Shikimate_dh_N"/>
    <property type="match status" value="1"/>
</dbReference>
<keyword evidence="3 8" id="KW-0028">Amino-acid biosynthesis</keyword>
<dbReference type="PANTHER" id="PTHR21089">
    <property type="entry name" value="SHIKIMATE DEHYDROGENASE"/>
    <property type="match status" value="1"/>
</dbReference>
<dbReference type="AlphaFoldDB" id="A0A0W0TNZ7"/>
<evidence type="ECO:0000256" key="7">
    <source>
        <dbReference type="ARBA" id="ARBA00049442"/>
    </source>
</evidence>
<feature type="binding site" evidence="8">
    <location>
        <position position="234"/>
    </location>
    <ligand>
        <name>NADP(+)</name>
        <dbReference type="ChEBI" id="CHEBI:58349"/>
    </ligand>
</feature>
<dbReference type="FunFam" id="3.40.50.10860:FF:000006">
    <property type="entry name" value="Shikimate dehydrogenase (NADP(+))"/>
    <property type="match status" value="1"/>
</dbReference>
<dbReference type="InterPro" id="IPR022893">
    <property type="entry name" value="Shikimate_DH_fam"/>
</dbReference>
<sequence length="269" mass="29217">MSSRCAVMGNPVAHSLSPFIHQYFAEQTGKQLSYEKILVAEDTFESQVTFFFAQGGLGLNITLPFKQQAFAMADLSTPRCQQAKAANTLWMEEERLHADNTDGAGLIKDLSRYLDLNAKKILLIGAGGAARGIIAPLLAANIARLTVTNRTEEKATILQTDFPEISYCPLTELQAEYEVLINATSASLTGEAIPLAPALFQAATCCYDLAYSATGETAFVAWARAQGCRQAVDGLGMLVEQAAESFFIWHGIRPDTRPVFTALKAKQKT</sequence>
<evidence type="ECO:0000313" key="12">
    <source>
        <dbReference type="EMBL" id="KTC96965.1"/>
    </source>
</evidence>
<dbReference type="STRING" id="453.Lfee_1877"/>
<name>A0A0W0TNZ7_9GAMM</name>
<dbReference type="SUPFAM" id="SSF51735">
    <property type="entry name" value="NAD(P)-binding Rossmann-fold domains"/>
    <property type="match status" value="1"/>
</dbReference>
<feature type="domain" description="Quinate/shikimate 5-dehydrogenase/glutamyl-tRNA reductase" evidence="9">
    <location>
        <begin position="115"/>
        <end position="187"/>
    </location>
</feature>
<keyword evidence="6 8" id="KW-0057">Aromatic amino acid biosynthesis</keyword>
<dbReference type="EMBL" id="LNYB01000080">
    <property type="protein sequence ID" value="KTC96965.1"/>
    <property type="molecule type" value="Genomic_DNA"/>
</dbReference>
<feature type="binding site" evidence="8">
    <location>
        <position position="62"/>
    </location>
    <ligand>
        <name>shikimate</name>
        <dbReference type="ChEBI" id="CHEBI:36208"/>
    </ligand>
</feature>
<dbReference type="CDD" id="cd01065">
    <property type="entry name" value="NAD_bind_Shikimate_DH"/>
    <property type="match status" value="1"/>
</dbReference>
<reference evidence="13 15" key="2">
    <citation type="submission" date="2018-06" db="EMBL/GenBank/DDBJ databases">
        <authorList>
            <consortium name="Pathogen Informatics"/>
            <person name="Doyle S."/>
        </authorList>
    </citation>
    <scope>NUCLEOTIDE SEQUENCE [LARGE SCALE GENOMIC DNA]</scope>
    <source>
        <strain evidence="13 15">NCTC12022</strain>
    </source>
</reference>
<dbReference type="Gene3D" id="3.40.50.10860">
    <property type="entry name" value="Leucine Dehydrogenase, chain A, domain 1"/>
    <property type="match status" value="1"/>
</dbReference>
<dbReference type="NCBIfam" id="NF001310">
    <property type="entry name" value="PRK00258.1-2"/>
    <property type="match status" value="1"/>
</dbReference>
<feature type="binding site" evidence="8">
    <location>
        <position position="209"/>
    </location>
    <ligand>
        <name>NADP(+)</name>
        <dbReference type="ChEBI" id="CHEBI:58349"/>
    </ligand>
</feature>
<dbReference type="PATRIC" id="fig|453.4.peg.2059"/>
<evidence type="ECO:0000256" key="3">
    <source>
        <dbReference type="ARBA" id="ARBA00022605"/>
    </source>
</evidence>
<dbReference type="OrthoDB" id="9776868at2"/>
<reference evidence="12 14" key="1">
    <citation type="submission" date="2015-11" db="EMBL/GenBank/DDBJ databases">
        <title>Genomic analysis of 38 Legionella species identifies large and diverse effector repertoires.</title>
        <authorList>
            <person name="Burstein D."/>
            <person name="Amaro F."/>
            <person name="Zusman T."/>
            <person name="Lifshitz Z."/>
            <person name="Cohen O."/>
            <person name="Gilbert J.A."/>
            <person name="Pupko T."/>
            <person name="Shuman H.A."/>
            <person name="Segal G."/>
        </authorList>
    </citation>
    <scope>NUCLEOTIDE SEQUENCE [LARGE SCALE GENOMIC DNA]</scope>
    <source>
        <strain evidence="12 14">WO-44C</strain>
    </source>
</reference>
<comment type="pathway">
    <text evidence="1 8">Metabolic intermediate biosynthesis; chorismate biosynthesis; chorismate from D-erythrose 4-phosphate and phosphoenolpyruvate: step 4/7.</text>
</comment>
<dbReference type="InterPro" id="IPR036291">
    <property type="entry name" value="NAD(P)-bd_dom_sf"/>
</dbReference>
<feature type="binding site" evidence="8">
    <location>
        <begin position="149"/>
        <end position="154"/>
    </location>
    <ligand>
        <name>NADP(+)</name>
        <dbReference type="ChEBI" id="CHEBI:58349"/>
    </ligand>
</feature>
<dbReference type="EMBL" id="UASS01000022">
    <property type="protein sequence ID" value="SPX61574.1"/>
    <property type="molecule type" value="Genomic_DNA"/>
</dbReference>
<dbReference type="GO" id="GO:0019632">
    <property type="term" value="P:shikimate metabolic process"/>
    <property type="evidence" value="ECO:0007669"/>
    <property type="project" value="InterPro"/>
</dbReference>
<evidence type="ECO:0000256" key="4">
    <source>
        <dbReference type="ARBA" id="ARBA00022857"/>
    </source>
</evidence>
<comment type="catalytic activity">
    <reaction evidence="7 8">
        <text>shikimate + NADP(+) = 3-dehydroshikimate + NADPH + H(+)</text>
        <dbReference type="Rhea" id="RHEA:17737"/>
        <dbReference type="ChEBI" id="CHEBI:15378"/>
        <dbReference type="ChEBI" id="CHEBI:16630"/>
        <dbReference type="ChEBI" id="CHEBI:36208"/>
        <dbReference type="ChEBI" id="CHEBI:57783"/>
        <dbReference type="ChEBI" id="CHEBI:58349"/>
        <dbReference type="EC" id="1.1.1.25"/>
    </reaction>
</comment>
<evidence type="ECO:0000313" key="13">
    <source>
        <dbReference type="EMBL" id="SPX61574.1"/>
    </source>
</evidence>
<dbReference type="GO" id="GO:0050661">
    <property type="term" value="F:NADP binding"/>
    <property type="evidence" value="ECO:0007669"/>
    <property type="project" value="InterPro"/>
</dbReference>
<dbReference type="Gene3D" id="3.40.50.720">
    <property type="entry name" value="NAD(P)-binding Rossmann-like Domain"/>
    <property type="match status" value="1"/>
</dbReference>
<feature type="binding site" evidence="8">
    <location>
        <position position="211"/>
    </location>
    <ligand>
        <name>shikimate</name>
        <dbReference type="ChEBI" id="CHEBI:36208"/>
    </ligand>
</feature>
<feature type="active site" description="Proton acceptor" evidence="8">
    <location>
        <position position="66"/>
    </location>
</feature>
<feature type="domain" description="Shikimate dehydrogenase substrate binding N-terminal" evidence="10">
    <location>
        <begin position="7"/>
        <end position="89"/>
    </location>
</feature>
<feature type="binding site" evidence="8">
    <location>
        <begin position="15"/>
        <end position="17"/>
    </location>
    <ligand>
        <name>shikimate</name>
        <dbReference type="ChEBI" id="CHEBI:36208"/>
    </ligand>
</feature>
<dbReference type="NCBIfam" id="TIGR00507">
    <property type="entry name" value="aroE"/>
    <property type="match status" value="1"/>
</dbReference>
<comment type="function">
    <text evidence="8">Involved in the biosynthesis of the chorismate, which leads to the biosynthesis of aromatic amino acids. Catalyzes the reversible NADPH linked reduction of 3-dehydroshikimate (DHSA) to yield shikimate (SA).</text>
</comment>
<feature type="domain" description="SDH C-terminal" evidence="11">
    <location>
        <begin position="234"/>
        <end position="259"/>
    </location>
</feature>
<dbReference type="GO" id="GO:0004764">
    <property type="term" value="F:shikimate 3-dehydrogenase (NADP+) activity"/>
    <property type="evidence" value="ECO:0007669"/>
    <property type="project" value="UniProtKB-UniRule"/>
</dbReference>
<feature type="binding site" evidence="8">
    <location>
        <begin position="125"/>
        <end position="129"/>
    </location>
    <ligand>
        <name>NADP(+)</name>
        <dbReference type="ChEBI" id="CHEBI:58349"/>
    </ligand>
</feature>
<comment type="similarity">
    <text evidence="8">Belongs to the shikimate dehydrogenase family.</text>
</comment>
<feature type="binding site" evidence="8">
    <location>
        <position position="102"/>
    </location>
    <ligand>
        <name>shikimate</name>
        <dbReference type="ChEBI" id="CHEBI:36208"/>
    </ligand>
</feature>
<dbReference type="EC" id="1.1.1.25" evidence="2 8"/>
<keyword evidence="4 8" id="KW-0521">NADP</keyword>
<dbReference type="SUPFAM" id="SSF53223">
    <property type="entry name" value="Aminoacid dehydrogenase-like, N-terminal domain"/>
    <property type="match status" value="1"/>
</dbReference>
<dbReference type="InterPro" id="IPR041121">
    <property type="entry name" value="SDH_C"/>
</dbReference>
<keyword evidence="14" id="KW-1185">Reference proteome</keyword>
<evidence type="ECO:0000256" key="1">
    <source>
        <dbReference type="ARBA" id="ARBA00004871"/>
    </source>
</evidence>
<evidence type="ECO:0000313" key="15">
    <source>
        <dbReference type="Proteomes" id="UP000251942"/>
    </source>
</evidence>
<feature type="binding site" evidence="8">
    <location>
        <position position="241"/>
    </location>
    <ligand>
        <name>shikimate</name>
        <dbReference type="ChEBI" id="CHEBI:36208"/>
    </ligand>
</feature>
<dbReference type="InterPro" id="IPR013708">
    <property type="entry name" value="Shikimate_DH-bd_N"/>
</dbReference>
<evidence type="ECO:0000313" key="14">
    <source>
        <dbReference type="Proteomes" id="UP000054698"/>
    </source>
</evidence>
<evidence type="ECO:0000259" key="11">
    <source>
        <dbReference type="Pfam" id="PF18317"/>
    </source>
</evidence>
<dbReference type="UniPathway" id="UPA00053">
    <property type="reaction ID" value="UER00087"/>
</dbReference>
<dbReference type="InterPro" id="IPR011342">
    <property type="entry name" value="Shikimate_DH"/>
</dbReference>
<evidence type="ECO:0000259" key="9">
    <source>
        <dbReference type="Pfam" id="PF01488"/>
    </source>
</evidence>
<dbReference type="HAMAP" id="MF_00222">
    <property type="entry name" value="Shikimate_DH_AroE"/>
    <property type="match status" value="1"/>
</dbReference>